<evidence type="ECO:0000313" key="2">
    <source>
        <dbReference type="Proteomes" id="UP001222027"/>
    </source>
</evidence>
<sequence>MEFWSLLMVASMPVLQVLLVGLLGAFLASGYINILSANARSDINKGGGISTVPLRAAYTVYSAPCHEYYWYNDTIIRCMPRRMLGNIPLDLHALLPWHSQFGR</sequence>
<organism evidence="1 2">
    <name type="scientific">Ensete ventricosum</name>
    <name type="common">Abyssinian banana</name>
    <name type="synonym">Musa ensete</name>
    <dbReference type="NCBI Taxonomy" id="4639"/>
    <lineage>
        <taxon>Eukaryota</taxon>
        <taxon>Viridiplantae</taxon>
        <taxon>Streptophyta</taxon>
        <taxon>Embryophyta</taxon>
        <taxon>Tracheophyta</taxon>
        <taxon>Spermatophyta</taxon>
        <taxon>Magnoliopsida</taxon>
        <taxon>Liliopsida</taxon>
        <taxon>Zingiberales</taxon>
        <taxon>Musaceae</taxon>
        <taxon>Ensete</taxon>
    </lineage>
</organism>
<dbReference type="EMBL" id="JAQQAF010000001">
    <property type="protein sequence ID" value="KAJ8513368.1"/>
    <property type="molecule type" value="Genomic_DNA"/>
</dbReference>
<protein>
    <submittedName>
        <fullName evidence="1">Uncharacterized protein</fullName>
    </submittedName>
</protein>
<evidence type="ECO:0000313" key="1">
    <source>
        <dbReference type="EMBL" id="KAJ8513368.1"/>
    </source>
</evidence>
<reference evidence="1 2" key="1">
    <citation type="submission" date="2022-12" db="EMBL/GenBank/DDBJ databases">
        <title>Chromosome-scale assembly of the Ensete ventricosum genome.</title>
        <authorList>
            <person name="Dussert Y."/>
            <person name="Stocks J."/>
            <person name="Wendawek A."/>
            <person name="Woldeyes F."/>
            <person name="Nichols R.A."/>
            <person name="Borrell J.S."/>
        </authorList>
    </citation>
    <scope>NUCLEOTIDE SEQUENCE [LARGE SCALE GENOMIC DNA]</scope>
    <source>
        <strain evidence="2">cv. Maze</strain>
        <tissue evidence="1">Seeds</tissue>
    </source>
</reference>
<gene>
    <name evidence="1" type="ORF">OPV22_003802</name>
</gene>
<comment type="caution">
    <text evidence="1">The sequence shown here is derived from an EMBL/GenBank/DDBJ whole genome shotgun (WGS) entry which is preliminary data.</text>
</comment>
<proteinExistence type="predicted"/>
<dbReference type="AlphaFoldDB" id="A0AAV8S1W4"/>
<accession>A0AAV8S1W4</accession>
<keyword evidence="2" id="KW-1185">Reference proteome</keyword>
<name>A0AAV8S1W4_ENSVE</name>
<dbReference type="Proteomes" id="UP001222027">
    <property type="component" value="Unassembled WGS sequence"/>
</dbReference>